<proteinExistence type="predicted"/>
<protein>
    <submittedName>
        <fullName evidence="7">ABC transporter permease</fullName>
    </submittedName>
</protein>
<evidence type="ECO:0000313" key="8">
    <source>
        <dbReference type="Proteomes" id="UP000318138"/>
    </source>
</evidence>
<feature type="transmembrane region" description="Helical" evidence="5">
    <location>
        <begin position="296"/>
        <end position="317"/>
    </location>
</feature>
<dbReference type="InterPro" id="IPR052902">
    <property type="entry name" value="ABC-2_transporter"/>
</dbReference>
<feature type="domain" description="ABC-2 type transporter transmembrane" evidence="6">
    <location>
        <begin position="21"/>
        <end position="404"/>
    </location>
</feature>
<comment type="subcellular location">
    <subcellularLocation>
        <location evidence="1">Membrane</location>
        <topology evidence="1">Multi-pass membrane protein</topology>
    </subcellularLocation>
</comment>
<dbReference type="GO" id="GO:0016020">
    <property type="term" value="C:membrane"/>
    <property type="evidence" value="ECO:0007669"/>
    <property type="project" value="UniProtKB-SubCell"/>
</dbReference>
<evidence type="ECO:0000256" key="1">
    <source>
        <dbReference type="ARBA" id="ARBA00004141"/>
    </source>
</evidence>
<evidence type="ECO:0000256" key="3">
    <source>
        <dbReference type="ARBA" id="ARBA00022989"/>
    </source>
</evidence>
<evidence type="ECO:0000259" key="6">
    <source>
        <dbReference type="Pfam" id="PF12698"/>
    </source>
</evidence>
<dbReference type="KEGG" id="psua:FLK61_26700"/>
<dbReference type="PANTHER" id="PTHR43027:SF1">
    <property type="entry name" value="DOXORUBICIN RESISTANCE ABC TRANSPORTER PERMEASE PROTEIN DRRC-RELATED"/>
    <property type="match status" value="1"/>
</dbReference>
<keyword evidence="4 5" id="KW-0472">Membrane</keyword>
<dbReference type="EMBL" id="CP041372">
    <property type="protein sequence ID" value="QKS70347.1"/>
    <property type="molecule type" value="Genomic_DNA"/>
</dbReference>
<sequence>MMYGSFLLKELKQLFRDRSELLVLLLMPIVLITILGNALSGMISPGGTSGSEVTGAVVLAESLEEELARFEDRLEADGVPEGMKQEIMAQAEVVSVPEQFVEMLDTTSEVSPITVDIIRDGEIDEEAYNGVWYFEEGYREAAWRNMFLQEGEAMPLHVDISSRSAIFTAITKGFFREFNNQKELAYVASINGEEVPMLPPVEIDTREVDNRTILSAFDYYTVGMAMMFVLYSGTFLAGVAHVERQTHVYQRILLTNVPIWLYLSAKGGAGALLASIQLVILFLFSSLVFGVEYPNLGLISLLGLGMVLFVGALTMFLTSLNFRLQNAQASALFSGAGITILAFLGGSFFNVGQISETVARIGQTLPNGAAMQGILTVMGGGGIELLYPFFLSLVGSFLVLAVLSVMIFPREEVR</sequence>
<keyword evidence="2 5" id="KW-0812">Transmembrane</keyword>
<dbReference type="RefSeq" id="WP_176008388.1">
    <property type="nucleotide sequence ID" value="NZ_CP041372.2"/>
</dbReference>
<dbReference type="Proteomes" id="UP000318138">
    <property type="component" value="Chromosome"/>
</dbReference>
<feature type="transmembrane region" description="Helical" evidence="5">
    <location>
        <begin position="219"/>
        <end position="239"/>
    </location>
</feature>
<dbReference type="PANTHER" id="PTHR43027">
    <property type="entry name" value="DOXORUBICIN RESISTANCE ABC TRANSPORTER PERMEASE PROTEIN DRRC-RELATED"/>
    <property type="match status" value="1"/>
</dbReference>
<dbReference type="InterPro" id="IPR013525">
    <property type="entry name" value="ABC2_TM"/>
</dbReference>
<evidence type="ECO:0000256" key="2">
    <source>
        <dbReference type="ARBA" id="ARBA00022692"/>
    </source>
</evidence>
<feature type="transmembrane region" description="Helical" evidence="5">
    <location>
        <begin position="329"/>
        <end position="349"/>
    </location>
</feature>
<dbReference type="AlphaFoldDB" id="A0A859FBD6"/>
<keyword evidence="3 5" id="KW-1133">Transmembrane helix</keyword>
<dbReference type="Pfam" id="PF12698">
    <property type="entry name" value="ABC2_membrane_3"/>
    <property type="match status" value="1"/>
</dbReference>
<feature type="transmembrane region" description="Helical" evidence="5">
    <location>
        <begin position="385"/>
        <end position="408"/>
    </location>
</feature>
<evidence type="ECO:0000313" key="7">
    <source>
        <dbReference type="EMBL" id="QKS70347.1"/>
    </source>
</evidence>
<name>A0A859FBD6_9BACI</name>
<organism evidence="7 8">
    <name type="scientific">Paenalkalicoccus suaedae</name>
    <dbReference type="NCBI Taxonomy" id="2592382"/>
    <lineage>
        <taxon>Bacteria</taxon>
        <taxon>Bacillati</taxon>
        <taxon>Bacillota</taxon>
        <taxon>Bacilli</taxon>
        <taxon>Bacillales</taxon>
        <taxon>Bacillaceae</taxon>
        <taxon>Paenalkalicoccus</taxon>
    </lineage>
</organism>
<reference evidence="8" key="1">
    <citation type="submission" date="2019-07" db="EMBL/GenBank/DDBJ databases">
        <title>Bacillus alkalisoli sp. nov. isolated from saline soil.</title>
        <authorList>
            <person name="Sun J.-Q."/>
            <person name="Xu L."/>
        </authorList>
    </citation>
    <scope>NUCLEOTIDE SEQUENCE [LARGE SCALE GENOMIC DNA]</scope>
    <source>
        <strain evidence="8">M4U3P1</strain>
    </source>
</reference>
<evidence type="ECO:0000256" key="4">
    <source>
        <dbReference type="ARBA" id="ARBA00023136"/>
    </source>
</evidence>
<keyword evidence="8" id="KW-1185">Reference proteome</keyword>
<evidence type="ECO:0000256" key="5">
    <source>
        <dbReference type="SAM" id="Phobius"/>
    </source>
</evidence>
<gene>
    <name evidence="7" type="ORF">FLK61_26700</name>
</gene>
<dbReference type="GO" id="GO:0140359">
    <property type="term" value="F:ABC-type transporter activity"/>
    <property type="evidence" value="ECO:0007669"/>
    <property type="project" value="InterPro"/>
</dbReference>
<feature type="transmembrane region" description="Helical" evidence="5">
    <location>
        <begin position="21"/>
        <end position="43"/>
    </location>
</feature>
<feature type="transmembrane region" description="Helical" evidence="5">
    <location>
        <begin position="259"/>
        <end position="284"/>
    </location>
</feature>
<accession>A0A859FBD6</accession>